<evidence type="ECO:0000256" key="1">
    <source>
        <dbReference type="SAM" id="MobiDB-lite"/>
    </source>
</evidence>
<gene>
    <name evidence="2" type="ORF">B5M42_17070</name>
</gene>
<organism evidence="2 3">
    <name type="scientific">Paenibacillus athensensis</name>
    <dbReference type="NCBI Taxonomy" id="1967502"/>
    <lineage>
        <taxon>Bacteria</taxon>
        <taxon>Bacillati</taxon>
        <taxon>Bacillota</taxon>
        <taxon>Bacilli</taxon>
        <taxon>Bacillales</taxon>
        <taxon>Paenibacillaceae</taxon>
        <taxon>Paenibacillus</taxon>
    </lineage>
</organism>
<feature type="compositionally biased region" description="Gly residues" evidence="1">
    <location>
        <begin position="367"/>
        <end position="394"/>
    </location>
</feature>
<dbReference type="AlphaFoldDB" id="A0A4Y8PX05"/>
<dbReference type="EMBL" id="MYFO01000024">
    <property type="protein sequence ID" value="TFE85685.1"/>
    <property type="molecule type" value="Genomic_DNA"/>
</dbReference>
<proteinExistence type="predicted"/>
<protein>
    <recommendedName>
        <fullName evidence="4">PE-PGRS family protein</fullName>
    </recommendedName>
</protein>
<reference evidence="2 3" key="1">
    <citation type="submission" date="2017-03" db="EMBL/GenBank/DDBJ databases">
        <title>Isolation of Levoglucosan Utilizing Bacteria.</title>
        <authorList>
            <person name="Arya A.S."/>
        </authorList>
    </citation>
    <scope>NUCLEOTIDE SEQUENCE [LARGE SCALE GENOMIC DNA]</scope>
    <source>
        <strain evidence="2 3">MEC069</strain>
    </source>
</reference>
<dbReference type="Proteomes" id="UP000298246">
    <property type="component" value="Unassembled WGS sequence"/>
</dbReference>
<feature type="compositionally biased region" description="Gly residues" evidence="1">
    <location>
        <begin position="248"/>
        <end position="264"/>
    </location>
</feature>
<dbReference type="RefSeq" id="WP_167690099.1">
    <property type="nucleotide sequence ID" value="NZ_MYFO02000001.1"/>
</dbReference>
<comment type="caution">
    <text evidence="2">The sequence shown here is derived from an EMBL/GenBank/DDBJ whole genome shotgun (WGS) entry which is preliminary data.</text>
</comment>
<evidence type="ECO:0000313" key="3">
    <source>
        <dbReference type="Proteomes" id="UP000298246"/>
    </source>
</evidence>
<feature type="region of interest" description="Disordered" evidence="1">
    <location>
        <begin position="360"/>
        <end position="416"/>
    </location>
</feature>
<keyword evidence="3" id="KW-1185">Reference proteome</keyword>
<accession>A0A4Y8PX05</accession>
<name>A0A4Y8PX05_9BACL</name>
<feature type="compositionally biased region" description="Low complexity" evidence="1">
    <location>
        <begin position="395"/>
        <end position="408"/>
    </location>
</feature>
<feature type="compositionally biased region" description="Gly residues" evidence="1">
    <location>
        <begin position="216"/>
        <end position="228"/>
    </location>
</feature>
<sequence length="416" mass="41265">MNTQQIRTQFMSRFQISDDIVHKETITTANGATYISAHPDDQSVVKPTFVTIPSIDDFKEFGGNPDELYATNQLSVHHAPLTEWNASRTEVPYSELTTQEKADLCHAYQTYIYGHSQTVQSYKEALQKHYFPTQLAVMAAQDVVVTPGNPLILAGNGDQPTTFSFGTITIQPGGQIISQANATLLVDNLVQQTSAALDQEQPMNNFVSLGADGQNGAAGGNGGNGNPGSQGSSGSDGKSSCDTQAGQGNTGGTGNGGSNGGNGSRGSDSQVVRATLTVVEGPVTLMSCGGNGGTGGTGGNGGAGGVGGNGGSATTYCSAGSQGKGGQGGAGGNGGTGGDAGNGQNIYFTYQTLGDNGSVSLGVPTKGQGGQGGAAGNGGNGGQGNPNGGGGAAGTPGVNGNNGTNGTVYINNVPQG</sequence>
<evidence type="ECO:0008006" key="4">
    <source>
        <dbReference type="Google" id="ProtNLM"/>
    </source>
</evidence>
<feature type="region of interest" description="Disordered" evidence="1">
    <location>
        <begin position="206"/>
        <end position="269"/>
    </location>
</feature>
<evidence type="ECO:0000313" key="2">
    <source>
        <dbReference type="EMBL" id="TFE85685.1"/>
    </source>
</evidence>